<organism evidence="1 2">
    <name type="scientific">Ancylostoma ceylanicum</name>
    <dbReference type="NCBI Taxonomy" id="53326"/>
    <lineage>
        <taxon>Eukaryota</taxon>
        <taxon>Metazoa</taxon>
        <taxon>Ecdysozoa</taxon>
        <taxon>Nematoda</taxon>
        <taxon>Chromadorea</taxon>
        <taxon>Rhabditida</taxon>
        <taxon>Rhabditina</taxon>
        <taxon>Rhabditomorpha</taxon>
        <taxon>Strongyloidea</taxon>
        <taxon>Ancylostomatidae</taxon>
        <taxon>Ancylostomatinae</taxon>
        <taxon>Ancylostoma</taxon>
    </lineage>
</organism>
<protein>
    <submittedName>
        <fullName evidence="1">Uncharacterized protein</fullName>
    </submittedName>
</protein>
<comment type="caution">
    <text evidence="1">The sequence shown here is derived from an EMBL/GenBank/DDBJ whole genome shotgun (WGS) entry which is preliminary data.</text>
</comment>
<dbReference type="Proteomes" id="UP000024635">
    <property type="component" value="Unassembled WGS sequence"/>
</dbReference>
<gene>
    <name evidence="1" type="primary">Acey_s0049.g1777</name>
    <name evidence="1" type="ORF">Y032_0049g1777</name>
</gene>
<proteinExistence type="predicted"/>
<evidence type="ECO:0000313" key="2">
    <source>
        <dbReference type="Proteomes" id="UP000024635"/>
    </source>
</evidence>
<keyword evidence="2" id="KW-1185">Reference proteome</keyword>
<sequence>MEPLVTLTHNYSEQLLTVPLRTVDIVVIIGSYDMSARRKSVRNFFCLAIKHLRATYLESAFPISYSDMRFTSKTHGHLVSFPRKCKQKNHCYVYGEFLETVEIGEPSTIRVCW</sequence>
<accession>A0A016U8Z9</accession>
<reference evidence="2" key="1">
    <citation type="journal article" date="2015" name="Nat. Genet.">
        <title>The genome and transcriptome of the zoonotic hookworm Ancylostoma ceylanicum identify infection-specific gene families.</title>
        <authorList>
            <person name="Schwarz E.M."/>
            <person name="Hu Y."/>
            <person name="Antoshechkin I."/>
            <person name="Miller M.M."/>
            <person name="Sternberg P.W."/>
            <person name="Aroian R.V."/>
        </authorList>
    </citation>
    <scope>NUCLEOTIDE SEQUENCE</scope>
    <source>
        <strain evidence="2">HY135</strain>
    </source>
</reference>
<evidence type="ECO:0000313" key="1">
    <source>
        <dbReference type="EMBL" id="EYC11799.1"/>
    </source>
</evidence>
<dbReference type="AlphaFoldDB" id="A0A016U8Z9"/>
<dbReference type="EMBL" id="JARK01001385">
    <property type="protein sequence ID" value="EYC11799.1"/>
    <property type="molecule type" value="Genomic_DNA"/>
</dbReference>
<name>A0A016U8Z9_9BILA</name>